<keyword evidence="3" id="KW-1185">Reference proteome</keyword>
<sequence length="185" mass="19083">MLLVAAFAAILSVVTAQGAASAAGADTWDPRYPCTSGAFDLGSLTARPAEPPMDQALTIVRLYGSLTCDVPVPGAKYALAVYPVGAAFGVVDTAAAVLPYEPTKDPQTFRVEGGISPQQGVAVCAASDVDLRIACVEVRVKMSGVVGSVSARSLAVSDPLVTRPLLISSRDVDPSCGTCWRMKKP</sequence>
<comment type="caution">
    <text evidence="2">The sequence shown here is derived from an EMBL/GenBank/DDBJ whole genome shotgun (WGS) entry which is preliminary data.</text>
</comment>
<keyword evidence="1" id="KW-0732">Signal</keyword>
<name>A0A8J4E933_9ACTN</name>
<evidence type="ECO:0000313" key="2">
    <source>
        <dbReference type="EMBL" id="GIJ66790.1"/>
    </source>
</evidence>
<evidence type="ECO:0000313" key="3">
    <source>
        <dbReference type="Proteomes" id="UP000635606"/>
    </source>
</evidence>
<protein>
    <recommendedName>
        <fullName evidence="4">DUF4360 domain-containing protein</fullName>
    </recommendedName>
</protein>
<feature type="chain" id="PRO_5039565199" description="DUF4360 domain-containing protein" evidence="1">
    <location>
        <begin position="19"/>
        <end position="185"/>
    </location>
</feature>
<evidence type="ECO:0008006" key="4">
    <source>
        <dbReference type="Google" id="ProtNLM"/>
    </source>
</evidence>
<evidence type="ECO:0000256" key="1">
    <source>
        <dbReference type="SAM" id="SignalP"/>
    </source>
</evidence>
<dbReference type="AlphaFoldDB" id="A0A8J4E933"/>
<feature type="signal peptide" evidence="1">
    <location>
        <begin position="1"/>
        <end position="18"/>
    </location>
</feature>
<accession>A0A8J4E933</accession>
<reference evidence="2" key="1">
    <citation type="submission" date="2021-01" db="EMBL/GenBank/DDBJ databases">
        <title>Whole genome shotgun sequence of Virgisporangium ochraceum NBRC 16418.</title>
        <authorList>
            <person name="Komaki H."/>
            <person name="Tamura T."/>
        </authorList>
    </citation>
    <scope>NUCLEOTIDE SEQUENCE</scope>
    <source>
        <strain evidence="2">NBRC 16418</strain>
    </source>
</reference>
<dbReference type="EMBL" id="BOPH01000020">
    <property type="protein sequence ID" value="GIJ66790.1"/>
    <property type="molecule type" value="Genomic_DNA"/>
</dbReference>
<organism evidence="2 3">
    <name type="scientific">Virgisporangium ochraceum</name>
    <dbReference type="NCBI Taxonomy" id="65505"/>
    <lineage>
        <taxon>Bacteria</taxon>
        <taxon>Bacillati</taxon>
        <taxon>Actinomycetota</taxon>
        <taxon>Actinomycetes</taxon>
        <taxon>Micromonosporales</taxon>
        <taxon>Micromonosporaceae</taxon>
        <taxon>Virgisporangium</taxon>
    </lineage>
</organism>
<dbReference type="Proteomes" id="UP000635606">
    <property type="component" value="Unassembled WGS sequence"/>
</dbReference>
<proteinExistence type="predicted"/>
<gene>
    <name evidence="2" type="ORF">Voc01_017070</name>
</gene>